<proteinExistence type="predicted"/>
<dbReference type="Pfam" id="PF12783">
    <property type="entry name" value="Sec7-like_HUS"/>
    <property type="match status" value="1"/>
</dbReference>
<dbReference type="GO" id="GO:0005085">
    <property type="term" value="F:guanyl-nucleotide exchange factor activity"/>
    <property type="evidence" value="ECO:0007669"/>
    <property type="project" value="InterPro"/>
</dbReference>
<feature type="domain" description="SEC7" evidence="2">
    <location>
        <begin position="617"/>
        <end position="846"/>
    </location>
</feature>
<evidence type="ECO:0000256" key="1">
    <source>
        <dbReference type="SAM" id="MobiDB-lite"/>
    </source>
</evidence>
<dbReference type="EMBL" id="GG692397">
    <property type="protein sequence ID" value="EER33356.1"/>
    <property type="molecule type" value="Genomic_DNA"/>
</dbReference>
<dbReference type="SMART" id="SM00222">
    <property type="entry name" value="Sec7"/>
    <property type="match status" value="1"/>
</dbReference>
<dbReference type="PANTHER" id="PTHR10663:SF388">
    <property type="entry name" value="GOLGI-SPECIFIC BREFELDIN A-RESISTANCE GUANINE NUCLEOTIDE EXCHANGE FACTOR 1"/>
    <property type="match status" value="1"/>
</dbReference>
<dbReference type="PROSITE" id="PS50190">
    <property type="entry name" value="SEC7"/>
    <property type="match status" value="1"/>
</dbReference>
<dbReference type="Proteomes" id="UP000002037">
    <property type="component" value="Unassembled WGS sequence"/>
</dbReference>
<sequence>MELSKPSTPLSVVLGRLPKHTLQQQQFSHSNVSIDPITLAINECMAMASAVRKMNRWNQSGVAALLTAGDIFGGNDDDDLDADGLTSSLGIISSNFSSDRHSSSGHGHHNRHNNSAASGTGSANGGSGAANQRSVQGNLLLSSFLQLKSILIDAKNIYDIDSLTLLQPFLLVIKSSSTSGFITGLSLNSISKFLSYDIISFKSKNLQNSLIQIISSLTHCRFEAADQNSDDAVLLKVLRLLERIIESPLSVLLPNDVVTEVVQTCLSLGCNKKRSEVLRRAAEMSMDSITVEIFSKLKDIEPEPEHGDDLQTNFSDTKLPEDRIGGTEIKSSEINTPRSSHSDGEDGEDAKHPEGEQEELKTEGGEEDITKAKEQSESVPQSVETTTEEPFGIVCINEFLGILVSMISPSNQYQHMESTRVFALSLINTAIEVAGLEIPKHPSLLTLVADPISKHVLQIITTTESPALLKASLQLFSTIVIVLGRQLKPQFELSATLIFQSILPQQIKNDANKINGGSHMSLRNALSKEVLIESLSLLWTRSPTFFTRLFIDYDCDFEKSDLANNLLQFLCKLSLPESALITTDNVPPLCLEGMLSFISGVNERSKSYKSKEEVNHELIEKRKKKTAFIKCAELLNEKPKNGIKELAKEGFIKDENNLKEVASFFFSKSGRLNKKVLGEFLAKPSNSELFGYFIDLFDFTDLRVDEALRVLLRTFRLPGESQQIERVVERFAERYVQCQEYSVGSAPPSPKKPQQKSKYEDEEAEKSDEEEENDETEEHLEPVKPDKDSVFVLSYSIIMLNTDLHNPQVKKQMLLDDYKRNLRGVYNGKDFPEWYLAKIYSSIKDREIIMPEEHHGTDKWFDDSWNNMVSTQNYKLVDQVEFTKDEICQFDKVLFATVSEPLIQTILTVFKEASDDHIITRLMSSIDKIASICLKYELSEPIDKLTEALCELSTLTNHEIPKKLLEETAANSNNNIRPEIPITQIKIEKKEEEIYVSELAVYFGRDFKAQLATVVLFRLIKKSNCKISQSWDKIFQIILRLFENCLINPNLFQDFQTKVKLGPISKVKPLYIIKKVKPLNNSGLLSNFASFLRGYSDEPPEPSDAEIESTLSTMDCVKSLNIPNIFAIVSKGPVEDLKKFVTLFLNALPTLDDKTKRYYETETLFILEVSVCFCLLLHDDVKLREQVFTSLSDVKDISKKGQLRVLAYKLLLLRYLDNEEYLVTTLKTLENFDKELISKQGNQILQPLLSLIDDDSWCCKKLLVSEEYWKSLRIFAGFQVYAVEILAFLETLIKSNDIIPENYVMILGLLDEVSSLGAIGSQFEQENDKLGSNSKKAIENEYFRDLVDLSKHSISLTSELNFIARQDTFKNKGLSYSLIQALAHQCFNPCREVREFAVLKLQNIALAMETTPSSSVEQQDEEVTSFGIFEFGLFPLLIELTKPEVFKTDPIGFIKTQFEIFQLVSKIFLKKVDDLKFAEIEKIWFGLLENFKNLKISSNTEYNENSIELVKNMILVLQNMKFLDEVESKEIYQASCDKMDEIYPQLKKEFMESDKKEQSPEEQPEEESKEQPEEQPEEDPIEEDPKVSAKEEESK</sequence>
<feature type="compositionally biased region" description="Acidic residues" evidence="1">
    <location>
        <begin position="760"/>
        <end position="778"/>
    </location>
</feature>
<dbReference type="KEGG" id="ctp:CTRG_02174"/>
<gene>
    <name evidence="3" type="ORF">CTRG_02174</name>
</gene>
<name>C5M9L2_CANTT</name>
<feature type="region of interest" description="Disordered" evidence="1">
    <location>
        <begin position="1547"/>
        <end position="1595"/>
    </location>
</feature>
<dbReference type="GeneID" id="8296308"/>
<dbReference type="InterPro" id="IPR032691">
    <property type="entry name" value="Mon2/Sec7/BIG1-like_HUS"/>
</dbReference>
<dbReference type="GO" id="GO:0032012">
    <property type="term" value="P:regulation of ARF protein signal transduction"/>
    <property type="evidence" value="ECO:0007669"/>
    <property type="project" value="InterPro"/>
</dbReference>
<dbReference type="GO" id="GO:0005794">
    <property type="term" value="C:Golgi apparatus"/>
    <property type="evidence" value="ECO:0007669"/>
    <property type="project" value="UniProtKB-ARBA"/>
</dbReference>
<feature type="compositionally biased region" description="Acidic residues" evidence="1">
    <location>
        <begin position="1560"/>
        <end position="1582"/>
    </location>
</feature>
<dbReference type="PANTHER" id="PTHR10663">
    <property type="entry name" value="GUANYL-NUCLEOTIDE EXCHANGE FACTOR"/>
    <property type="match status" value="1"/>
</dbReference>
<dbReference type="InterPro" id="IPR000904">
    <property type="entry name" value="Sec7_dom"/>
</dbReference>
<feature type="compositionally biased region" description="Basic and acidic residues" evidence="1">
    <location>
        <begin position="340"/>
        <end position="376"/>
    </location>
</feature>
<dbReference type="eggNOG" id="KOG0928">
    <property type="taxonomic scope" value="Eukaryota"/>
</dbReference>
<accession>C5M9L2</accession>
<dbReference type="GO" id="GO:0016192">
    <property type="term" value="P:vesicle-mediated transport"/>
    <property type="evidence" value="ECO:0007669"/>
    <property type="project" value="UniProtKB-ARBA"/>
</dbReference>
<dbReference type="HOGENOM" id="CLU_001204_3_1_1"/>
<dbReference type="InterPro" id="IPR023394">
    <property type="entry name" value="Sec7_C_sf"/>
</dbReference>
<dbReference type="VEuPathDB" id="FungiDB:CTRG_02174"/>
<feature type="compositionally biased region" description="Basic and acidic residues" evidence="1">
    <location>
        <begin position="1547"/>
        <end position="1559"/>
    </location>
</feature>
<feature type="region of interest" description="Disordered" evidence="1">
    <location>
        <begin position="742"/>
        <end position="783"/>
    </location>
</feature>
<dbReference type="OrthoDB" id="10258608at2759"/>
<dbReference type="CDD" id="cd00171">
    <property type="entry name" value="Sec7"/>
    <property type="match status" value="1"/>
</dbReference>
<dbReference type="Pfam" id="PF23325">
    <property type="entry name" value="TPR_28"/>
    <property type="match status" value="1"/>
</dbReference>
<dbReference type="InterPro" id="IPR016024">
    <property type="entry name" value="ARM-type_fold"/>
</dbReference>
<feature type="compositionally biased region" description="Basic and acidic residues" evidence="1">
    <location>
        <begin position="1583"/>
        <end position="1595"/>
    </location>
</feature>
<evidence type="ECO:0000313" key="3">
    <source>
        <dbReference type="EMBL" id="EER33356.1"/>
    </source>
</evidence>
<evidence type="ECO:0000313" key="4">
    <source>
        <dbReference type="Proteomes" id="UP000002037"/>
    </source>
</evidence>
<dbReference type="Gene3D" id="1.10.1000.11">
    <property type="entry name" value="Arf Nucleotide-binding Site Opener,domain 2"/>
    <property type="match status" value="1"/>
</dbReference>
<dbReference type="SUPFAM" id="SSF48371">
    <property type="entry name" value="ARM repeat"/>
    <property type="match status" value="1"/>
</dbReference>
<dbReference type="Pfam" id="PF01369">
    <property type="entry name" value="Sec7"/>
    <property type="match status" value="1"/>
</dbReference>
<keyword evidence="4" id="KW-1185">Reference proteome</keyword>
<evidence type="ECO:0000259" key="2">
    <source>
        <dbReference type="PROSITE" id="PS50190"/>
    </source>
</evidence>
<feature type="region of interest" description="Disordered" evidence="1">
    <location>
        <begin position="97"/>
        <end position="130"/>
    </location>
</feature>
<feature type="region of interest" description="Disordered" evidence="1">
    <location>
        <begin position="301"/>
        <end position="385"/>
    </location>
</feature>
<organism evidence="3 4">
    <name type="scientific">Candida tropicalis (strain ATCC MYA-3404 / T1)</name>
    <name type="common">Yeast</name>
    <dbReference type="NCBI Taxonomy" id="294747"/>
    <lineage>
        <taxon>Eukaryota</taxon>
        <taxon>Fungi</taxon>
        <taxon>Dikarya</taxon>
        <taxon>Ascomycota</taxon>
        <taxon>Saccharomycotina</taxon>
        <taxon>Pichiomycetes</taxon>
        <taxon>Debaryomycetaceae</taxon>
        <taxon>Candida/Lodderomyces clade</taxon>
        <taxon>Candida</taxon>
    </lineage>
</organism>
<reference evidence="3 4" key="1">
    <citation type="journal article" date="2009" name="Nature">
        <title>Evolution of pathogenicity and sexual reproduction in eight Candida genomes.</title>
        <authorList>
            <person name="Butler G."/>
            <person name="Rasmussen M.D."/>
            <person name="Lin M.F."/>
            <person name="Santos M.A."/>
            <person name="Sakthikumar S."/>
            <person name="Munro C.A."/>
            <person name="Rheinbay E."/>
            <person name="Grabherr M."/>
            <person name="Forche A."/>
            <person name="Reedy J.L."/>
            <person name="Agrafioti I."/>
            <person name="Arnaud M.B."/>
            <person name="Bates S."/>
            <person name="Brown A.J."/>
            <person name="Brunke S."/>
            <person name="Costanzo M.C."/>
            <person name="Fitzpatrick D.A."/>
            <person name="de Groot P.W."/>
            <person name="Harris D."/>
            <person name="Hoyer L.L."/>
            <person name="Hube B."/>
            <person name="Klis F.M."/>
            <person name="Kodira C."/>
            <person name="Lennard N."/>
            <person name="Logue M.E."/>
            <person name="Martin R."/>
            <person name="Neiman A.M."/>
            <person name="Nikolaou E."/>
            <person name="Quail M.A."/>
            <person name="Quinn J."/>
            <person name="Santos M.C."/>
            <person name="Schmitzberger F.F."/>
            <person name="Sherlock G."/>
            <person name="Shah P."/>
            <person name="Silverstein K.A."/>
            <person name="Skrzypek M.S."/>
            <person name="Soll D."/>
            <person name="Staggs R."/>
            <person name="Stansfield I."/>
            <person name="Stumpf M.P."/>
            <person name="Sudbery P.E."/>
            <person name="Srikantha T."/>
            <person name="Zeng Q."/>
            <person name="Berman J."/>
            <person name="Berriman M."/>
            <person name="Heitman J."/>
            <person name="Gow N.A."/>
            <person name="Lorenz M.C."/>
            <person name="Birren B.W."/>
            <person name="Kellis M."/>
            <person name="Cuomo C.A."/>
        </authorList>
    </citation>
    <scope>NUCLEOTIDE SEQUENCE [LARGE SCALE GENOMIC DNA]</scope>
    <source>
        <strain evidence="4">ATCC MYA-3404 / T1</strain>
    </source>
</reference>
<protein>
    <recommendedName>
        <fullName evidence="2">SEC7 domain-containing protein</fullName>
    </recommendedName>
</protein>
<dbReference type="RefSeq" id="XP_002547877.1">
    <property type="nucleotide sequence ID" value="XM_002547831.1"/>
</dbReference>
<dbReference type="InterPro" id="IPR035999">
    <property type="entry name" value="Sec7_dom_sf"/>
</dbReference>
<dbReference type="InterPro" id="IPR056604">
    <property type="entry name" value="GBF1-like_TPR"/>
</dbReference>
<dbReference type="SUPFAM" id="SSF48425">
    <property type="entry name" value="Sec7 domain"/>
    <property type="match status" value="1"/>
</dbReference>
<dbReference type="Gene3D" id="1.10.220.20">
    <property type="match status" value="1"/>
</dbReference>
<dbReference type="STRING" id="294747.C5M9L2"/>